<feature type="region of interest" description="Disordered" evidence="1">
    <location>
        <begin position="61"/>
        <end position="133"/>
    </location>
</feature>
<keyword evidence="2" id="KW-0472">Membrane</keyword>
<feature type="transmembrane region" description="Helical" evidence="2">
    <location>
        <begin position="22"/>
        <end position="42"/>
    </location>
</feature>
<dbReference type="EMBL" id="SEKV01001090">
    <property type="protein sequence ID" value="TFY51864.1"/>
    <property type="molecule type" value="Genomic_DNA"/>
</dbReference>
<keyword evidence="2" id="KW-0812">Transmembrane</keyword>
<reference evidence="3 4" key="1">
    <citation type="submission" date="2019-01" db="EMBL/GenBank/DDBJ databases">
        <title>Genome sequencing of the rare red list fungi Fomitopsis rosea.</title>
        <authorList>
            <person name="Buettner E."/>
            <person name="Kellner H."/>
        </authorList>
    </citation>
    <scope>NUCLEOTIDE SEQUENCE [LARGE SCALE GENOMIC DNA]</scope>
    <source>
        <strain evidence="3 4">DSM 105464</strain>
    </source>
</reference>
<evidence type="ECO:0000256" key="1">
    <source>
        <dbReference type="SAM" id="MobiDB-lite"/>
    </source>
</evidence>
<keyword evidence="2" id="KW-1133">Transmembrane helix</keyword>
<comment type="caution">
    <text evidence="3">The sequence shown here is derived from an EMBL/GenBank/DDBJ whole genome shotgun (WGS) entry which is preliminary data.</text>
</comment>
<evidence type="ECO:0000256" key="2">
    <source>
        <dbReference type="SAM" id="Phobius"/>
    </source>
</evidence>
<accession>A0A4Y9XNG8</accession>
<proteinExistence type="predicted"/>
<dbReference type="Proteomes" id="UP000298390">
    <property type="component" value="Unassembled WGS sequence"/>
</dbReference>
<protein>
    <submittedName>
        <fullName evidence="3">Uncharacterized protein</fullName>
    </submittedName>
</protein>
<gene>
    <name evidence="3" type="ORF">EVJ58_g10335</name>
</gene>
<name>A0A4Y9XNG8_9APHY</name>
<evidence type="ECO:0000313" key="3">
    <source>
        <dbReference type="EMBL" id="TFY51864.1"/>
    </source>
</evidence>
<organism evidence="3 4">
    <name type="scientific">Rhodofomes roseus</name>
    <dbReference type="NCBI Taxonomy" id="34475"/>
    <lineage>
        <taxon>Eukaryota</taxon>
        <taxon>Fungi</taxon>
        <taxon>Dikarya</taxon>
        <taxon>Basidiomycota</taxon>
        <taxon>Agaricomycotina</taxon>
        <taxon>Agaricomycetes</taxon>
        <taxon>Polyporales</taxon>
        <taxon>Rhodofomes</taxon>
    </lineage>
</organism>
<evidence type="ECO:0000313" key="4">
    <source>
        <dbReference type="Proteomes" id="UP000298390"/>
    </source>
</evidence>
<sequence>MRAFNIIEHPTLGGESASRKDYFAVLGIASAAATIATTVVALRVNGTPIAAVIDAYVRTPSRLSPEPDSRRPALSAATRQPVRLRRQPHPALVAEHRTESVGPLRHPRTSAPERTARGTTTNHTPPPRPPPSCLLTAERPYTPTAARHPPFAAICIIGDIYSIFDLEARV</sequence>
<dbReference type="AlphaFoldDB" id="A0A4Y9XNG8"/>